<dbReference type="InterPro" id="IPR000467">
    <property type="entry name" value="G_patch_dom"/>
</dbReference>
<comment type="caution">
    <text evidence="3">The sequence shown here is derived from an EMBL/GenBank/DDBJ whole genome shotgun (WGS) entry which is preliminary data.</text>
</comment>
<accession>A0A5B7J6U6</accession>
<evidence type="ECO:0000256" key="1">
    <source>
        <dbReference type="SAM" id="MobiDB-lite"/>
    </source>
</evidence>
<dbReference type="PROSITE" id="PS50174">
    <property type="entry name" value="G_PATCH"/>
    <property type="match status" value="1"/>
</dbReference>
<dbReference type="EMBL" id="VSRR010078341">
    <property type="protein sequence ID" value="MPC88618.1"/>
    <property type="molecule type" value="Genomic_DNA"/>
</dbReference>
<organism evidence="3 4">
    <name type="scientific">Portunus trituberculatus</name>
    <name type="common">Swimming crab</name>
    <name type="synonym">Neptunus trituberculatus</name>
    <dbReference type="NCBI Taxonomy" id="210409"/>
    <lineage>
        <taxon>Eukaryota</taxon>
        <taxon>Metazoa</taxon>
        <taxon>Ecdysozoa</taxon>
        <taxon>Arthropoda</taxon>
        <taxon>Crustacea</taxon>
        <taxon>Multicrustacea</taxon>
        <taxon>Malacostraca</taxon>
        <taxon>Eumalacostraca</taxon>
        <taxon>Eucarida</taxon>
        <taxon>Decapoda</taxon>
        <taxon>Pleocyemata</taxon>
        <taxon>Brachyura</taxon>
        <taxon>Eubrachyura</taxon>
        <taxon>Portunoidea</taxon>
        <taxon>Portunidae</taxon>
        <taxon>Portuninae</taxon>
        <taxon>Portunus</taxon>
    </lineage>
</organism>
<evidence type="ECO:0000259" key="2">
    <source>
        <dbReference type="PROSITE" id="PS50174"/>
    </source>
</evidence>
<protein>
    <submittedName>
        <fullName evidence="3">PIN2/TERF1-interacting telomerase inhibitor 1</fullName>
    </submittedName>
</protein>
<dbReference type="PANTHER" id="PTHR23149:SF27">
    <property type="entry name" value="PIN2_TERF1-INTERACTING TELOMERASE INHIBITOR 1"/>
    <property type="match status" value="1"/>
</dbReference>
<dbReference type="InterPro" id="IPR050656">
    <property type="entry name" value="PINX1"/>
</dbReference>
<dbReference type="AlphaFoldDB" id="A0A5B7J6U6"/>
<dbReference type="SMART" id="SM00443">
    <property type="entry name" value="G_patch"/>
    <property type="match status" value="1"/>
</dbReference>
<feature type="domain" description="G-patch" evidence="2">
    <location>
        <begin position="35"/>
        <end position="75"/>
    </location>
</feature>
<dbReference type="OrthoDB" id="29523at2759"/>
<dbReference type="GO" id="GO:0005730">
    <property type="term" value="C:nucleolus"/>
    <property type="evidence" value="ECO:0007669"/>
    <property type="project" value="TreeGrafter"/>
</dbReference>
<dbReference type="PANTHER" id="PTHR23149">
    <property type="entry name" value="G PATCH DOMAIN CONTAINING PROTEIN"/>
    <property type="match status" value="1"/>
</dbReference>
<reference evidence="3 4" key="1">
    <citation type="submission" date="2019-05" db="EMBL/GenBank/DDBJ databases">
        <title>Another draft genome of Portunus trituberculatus and its Hox gene families provides insights of decapod evolution.</title>
        <authorList>
            <person name="Jeong J.-H."/>
            <person name="Song I."/>
            <person name="Kim S."/>
            <person name="Choi T."/>
            <person name="Kim D."/>
            <person name="Ryu S."/>
            <person name="Kim W."/>
        </authorList>
    </citation>
    <scope>NUCLEOTIDE SEQUENCE [LARGE SCALE GENOMIC DNA]</scope>
    <source>
        <tissue evidence="3">Muscle</tissue>
    </source>
</reference>
<feature type="region of interest" description="Disordered" evidence="1">
    <location>
        <begin position="49"/>
        <end position="83"/>
    </location>
</feature>
<keyword evidence="4" id="KW-1185">Reference proteome</keyword>
<sequence>MLRRQGCDKESGQVSDAVEPFCSHWSTFDSHRLDDSKFGQKLMEKMGWSKGHGLGREQQGMKDPLSVKLKDDSKGNNEWISLQ</sequence>
<dbReference type="Proteomes" id="UP000324222">
    <property type="component" value="Unassembled WGS sequence"/>
</dbReference>
<dbReference type="GO" id="GO:0010521">
    <property type="term" value="F:telomerase inhibitor activity"/>
    <property type="evidence" value="ECO:0007669"/>
    <property type="project" value="TreeGrafter"/>
</dbReference>
<proteinExistence type="predicted"/>
<evidence type="ECO:0000313" key="3">
    <source>
        <dbReference type="EMBL" id="MPC88618.1"/>
    </source>
</evidence>
<evidence type="ECO:0000313" key="4">
    <source>
        <dbReference type="Proteomes" id="UP000324222"/>
    </source>
</evidence>
<dbReference type="GO" id="GO:0003676">
    <property type="term" value="F:nucleic acid binding"/>
    <property type="evidence" value="ECO:0007669"/>
    <property type="project" value="InterPro"/>
</dbReference>
<gene>
    <name evidence="3" type="primary">Pinx1</name>
    <name evidence="3" type="ORF">E2C01_083533</name>
</gene>
<dbReference type="Pfam" id="PF01585">
    <property type="entry name" value="G-patch"/>
    <property type="match status" value="1"/>
</dbReference>
<name>A0A5B7J6U6_PORTR</name>